<evidence type="ECO:0000256" key="2">
    <source>
        <dbReference type="ARBA" id="ARBA00011900"/>
    </source>
</evidence>
<dbReference type="PROSITE" id="PS00092">
    <property type="entry name" value="N6_MTASE"/>
    <property type="match status" value="1"/>
</dbReference>
<comment type="catalytic activity">
    <reaction evidence="6">
        <text>a 2'-deoxyadenosine in DNA + S-adenosyl-L-methionine = an N(6)-methyl-2'-deoxyadenosine in DNA + S-adenosyl-L-homocysteine + H(+)</text>
        <dbReference type="Rhea" id="RHEA:15197"/>
        <dbReference type="Rhea" id="RHEA-COMP:12418"/>
        <dbReference type="Rhea" id="RHEA-COMP:12419"/>
        <dbReference type="ChEBI" id="CHEBI:15378"/>
        <dbReference type="ChEBI" id="CHEBI:57856"/>
        <dbReference type="ChEBI" id="CHEBI:59789"/>
        <dbReference type="ChEBI" id="CHEBI:90615"/>
        <dbReference type="ChEBI" id="CHEBI:90616"/>
        <dbReference type="EC" id="2.1.1.72"/>
    </reaction>
</comment>
<evidence type="ECO:0000256" key="5">
    <source>
        <dbReference type="ARBA" id="ARBA00022691"/>
    </source>
</evidence>
<name>A0ABT5Y326_9FLAO</name>
<dbReference type="GO" id="GO:0008168">
    <property type="term" value="F:methyltransferase activity"/>
    <property type="evidence" value="ECO:0007669"/>
    <property type="project" value="UniProtKB-KW"/>
</dbReference>
<dbReference type="PANTHER" id="PTHR33841">
    <property type="entry name" value="DNA METHYLTRANSFERASE YEEA-RELATED"/>
    <property type="match status" value="1"/>
</dbReference>
<dbReference type="InterPro" id="IPR011639">
    <property type="entry name" value="MethylTrfase_TaqI-like_dom"/>
</dbReference>
<keyword evidence="10" id="KW-1185">Reference proteome</keyword>
<dbReference type="RefSeq" id="WP_275616935.1">
    <property type="nucleotide sequence ID" value="NZ_JARFVB010000014.1"/>
</dbReference>
<gene>
    <name evidence="9" type="ORF">PY092_16625</name>
</gene>
<dbReference type="Proteomes" id="UP001221366">
    <property type="component" value="Unassembled WGS sequence"/>
</dbReference>
<evidence type="ECO:0000259" key="7">
    <source>
        <dbReference type="Pfam" id="PF07669"/>
    </source>
</evidence>
<reference evidence="9 10" key="1">
    <citation type="submission" date="2023-03" db="EMBL/GenBank/DDBJ databases">
        <title>Muricauda XX sp. nov. and Muricauda XXX sp. nov., two novel species isolated from Okinawa Trough.</title>
        <authorList>
            <person name="Cao W."/>
            <person name="Deng X."/>
        </authorList>
    </citation>
    <scope>NUCLEOTIDE SEQUENCE [LARGE SCALE GENOMIC DNA]</scope>
    <source>
        <strain evidence="9 10">334s03</strain>
    </source>
</reference>
<dbReference type="Pfam" id="PF07669">
    <property type="entry name" value="Eco57I"/>
    <property type="match status" value="1"/>
</dbReference>
<evidence type="ECO:0000256" key="1">
    <source>
        <dbReference type="ARBA" id="ARBA00006594"/>
    </source>
</evidence>
<protein>
    <recommendedName>
        <fullName evidence="2">site-specific DNA-methyltransferase (adenine-specific)</fullName>
        <ecNumber evidence="2">2.1.1.72</ecNumber>
    </recommendedName>
</protein>
<evidence type="ECO:0000259" key="8">
    <source>
        <dbReference type="Pfam" id="PF22837"/>
    </source>
</evidence>
<proteinExistence type="inferred from homology"/>
<dbReference type="PRINTS" id="PR00507">
    <property type="entry name" value="N12N6MTFRASE"/>
</dbReference>
<dbReference type="InterPro" id="IPR002052">
    <property type="entry name" value="DNA_methylase_N6_adenine_CS"/>
</dbReference>
<keyword evidence="3 9" id="KW-0489">Methyltransferase</keyword>
<comment type="caution">
    <text evidence="9">The sequence shown here is derived from an EMBL/GenBank/DDBJ whole genome shotgun (WGS) entry which is preliminary data.</text>
</comment>
<keyword evidence="5" id="KW-0949">S-adenosyl-L-methionine</keyword>
<dbReference type="Pfam" id="PF22837">
    <property type="entry name" value="M_Eco57I_C"/>
    <property type="match status" value="1"/>
</dbReference>
<dbReference type="EC" id="2.1.1.72" evidence="2"/>
<accession>A0ABT5Y326</accession>
<dbReference type="InterPro" id="IPR054520">
    <property type="entry name" value="M_Eco57I_C"/>
</dbReference>
<dbReference type="InterPro" id="IPR029063">
    <property type="entry name" value="SAM-dependent_MTases_sf"/>
</dbReference>
<dbReference type="GO" id="GO:0032259">
    <property type="term" value="P:methylation"/>
    <property type="evidence" value="ECO:0007669"/>
    <property type="project" value="UniProtKB-KW"/>
</dbReference>
<evidence type="ECO:0000313" key="9">
    <source>
        <dbReference type="EMBL" id="MDF0717790.1"/>
    </source>
</evidence>
<keyword evidence="4" id="KW-0808">Transferase</keyword>
<evidence type="ECO:0000313" key="10">
    <source>
        <dbReference type="Proteomes" id="UP001221366"/>
    </source>
</evidence>
<sequence>MEDNPIEHKKKNGIYYTPKSLADYLVRPMLNKGYNSFFDPAYGDGALLLAAERNQRKNNESVDISLFGCDIHPVNGLLTHLPEANLIESNFFEFDSCNKFDAVLTNPPYIRHQEQDKTKIKAFKKSIEELQELSNSSDLWAYFLIKAEQHLKKGGGLGAIVPWALLQADYAQNFRKHLLERYEKIKVLALNTPYFEDAQERIVLLWLSNYGAKNKEIIVGFSKGIENEIEYRKLNWEDWAARKVITAETKSLKKIQNTLNIKYGFRKFSEYADVRIGVVTGANDFFIKDYSTAKSLGFKKNDLKPIITSAKDFPNFMKSGGKNLKRLLLINDSTAQRIQDYLKEGIESQLDQRSHCQKRKPWYYVRDGKIPDAFFPYRVETIPYLVLNYSKVQSTNSVHRIYFKKVSDTQKKWIHVSMLSLYGQLSLEAESKTYGRGMLKIEPGSLYNCQVLSKSDESIDGIYQDLIKNLEKGDKANAVNLATDFINQHLDIDDDLYFEAFKIYNRIQSSKLR</sequence>
<dbReference type="InterPro" id="IPR050953">
    <property type="entry name" value="N4_N6_ade-DNA_methylase"/>
</dbReference>
<evidence type="ECO:0000256" key="4">
    <source>
        <dbReference type="ARBA" id="ARBA00022679"/>
    </source>
</evidence>
<evidence type="ECO:0000256" key="3">
    <source>
        <dbReference type="ARBA" id="ARBA00022603"/>
    </source>
</evidence>
<feature type="domain" description="Type II methyltransferase M.Eco57I C-terminal" evidence="8">
    <location>
        <begin position="256"/>
        <end position="477"/>
    </location>
</feature>
<dbReference type="EMBL" id="JARFVB010000014">
    <property type="protein sequence ID" value="MDF0717790.1"/>
    <property type="molecule type" value="Genomic_DNA"/>
</dbReference>
<feature type="domain" description="Type II methyltransferase M.TaqI-like" evidence="7">
    <location>
        <begin position="85"/>
        <end position="187"/>
    </location>
</feature>
<dbReference type="Gene3D" id="3.40.50.150">
    <property type="entry name" value="Vaccinia Virus protein VP39"/>
    <property type="match status" value="1"/>
</dbReference>
<comment type="similarity">
    <text evidence="1">Belongs to the N(4)/N(6)-methyltransferase family.</text>
</comment>
<evidence type="ECO:0000256" key="6">
    <source>
        <dbReference type="ARBA" id="ARBA00047942"/>
    </source>
</evidence>
<dbReference type="PANTHER" id="PTHR33841:SF5">
    <property type="entry name" value="DNA METHYLASE (MODIFICATION METHYLASE) (METHYLTRANSFERASE)-RELATED"/>
    <property type="match status" value="1"/>
</dbReference>
<organism evidence="9 10">
    <name type="scientific">Flagellimonas yonaguniensis</name>
    <dbReference type="NCBI Taxonomy" id="3031325"/>
    <lineage>
        <taxon>Bacteria</taxon>
        <taxon>Pseudomonadati</taxon>
        <taxon>Bacteroidota</taxon>
        <taxon>Flavobacteriia</taxon>
        <taxon>Flavobacteriales</taxon>
        <taxon>Flavobacteriaceae</taxon>
        <taxon>Flagellimonas</taxon>
    </lineage>
</organism>
<dbReference type="SUPFAM" id="SSF53335">
    <property type="entry name" value="S-adenosyl-L-methionine-dependent methyltransferases"/>
    <property type="match status" value="1"/>
</dbReference>